<dbReference type="EMBL" id="BAAAYV010000025">
    <property type="protein sequence ID" value="GAA3668303.1"/>
    <property type="molecule type" value="Genomic_DNA"/>
</dbReference>
<proteinExistence type="predicted"/>
<evidence type="ECO:0000313" key="7">
    <source>
        <dbReference type="Proteomes" id="UP001410795"/>
    </source>
</evidence>
<keyword evidence="2 4" id="KW-0238">DNA-binding</keyword>
<dbReference type="Pfam" id="PF21597">
    <property type="entry name" value="TetR_C_43"/>
    <property type="match status" value="1"/>
</dbReference>
<evidence type="ECO:0000256" key="3">
    <source>
        <dbReference type="ARBA" id="ARBA00023163"/>
    </source>
</evidence>
<dbReference type="InterPro" id="IPR009057">
    <property type="entry name" value="Homeodomain-like_sf"/>
</dbReference>
<dbReference type="PANTHER" id="PTHR30055:SF234">
    <property type="entry name" value="HTH-TYPE TRANSCRIPTIONAL REGULATOR BETI"/>
    <property type="match status" value="1"/>
</dbReference>
<dbReference type="PANTHER" id="PTHR30055">
    <property type="entry name" value="HTH-TYPE TRANSCRIPTIONAL REGULATOR RUTR"/>
    <property type="match status" value="1"/>
</dbReference>
<keyword evidence="7" id="KW-1185">Reference proteome</keyword>
<feature type="domain" description="HTH tetR-type" evidence="5">
    <location>
        <begin position="16"/>
        <end position="75"/>
    </location>
</feature>
<gene>
    <name evidence="6" type="ORF">GCM10022202_32930</name>
</gene>
<dbReference type="SUPFAM" id="SSF48498">
    <property type="entry name" value="Tetracyclin repressor-like, C-terminal domain"/>
    <property type="match status" value="1"/>
</dbReference>
<dbReference type="PROSITE" id="PS50977">
    <property type="entry name" value="HTH_TETR_2"/>
    <property type="match status" value="1"/>
</dbReference>
<evidence type="ECO:0000256" key="1">
    <source>
        <dbReference type="ARBA" id="ARBA00023015"/>
    </source>
</evidence>
<dbReference type="InterPro" id="IPR049445">
    <property type="entry name" value="TetR_SbtR-like_C"/>
</dbReference>
<evidence type="ECO:0000256" key="4">
    <source>
        <dbReference type="PROSITE-ProRule" id="PRU00335"/>
    </source>
</evidence>
<evidence type="ECO:0000256" key="2">
    <source>
        <dbReference type="ARBA" id="ARBA00023125"/>
    </source>
</evidence>
<dbReference type="Gene3D" id="1.10.357.10">
    <property type="entry name" value="Tetracycline Repressor, domain 2"/>
    <property type="match status" value="1"/>
</dbReference>
<keyword evidence="3" id="KW-0804">Transcription</keyword>
<dbReference type="InterPro" id="IPR036271">
    <property type="entry name" value="Tet_transcr_reg_TetR-rel_C_sf"/>
</dbReference>
<name>A0ABP7BS54_9MICO</name>
<comment type="caution">
    <text evidence="6">The sequence shown here is derived from an EMBL/GenBank/DDBJ whole genome shotgun (WGS) entry which is preliminary data.</text>
</comment>
<dbReference type="InterPro" id="IPR050109">
    <property type="entry name" value="HTH-type_TetR-like_transc_reg"/>
</dbReference>
<dbReference type="Pfam" id="PF00440">
    <property type="entry name" value="TetR_N"/>
    <property type="match status" value="1"/>
</dbReference>
<protein>
    <submittedName>
        <fullName evidence="6">TetR/AcrR family transcriptional regulator</fullName>
    </submittedName>
</protein>
<sequence length="195" mass="20815">MTVPVNDAPRPRRDVARNNQALLDAAATVFARSGVGASVREVAGEAGVGVATLYRHFPSRSDLVAAVYRHQVEECAEAGPGLLASSATPYDALVAWVRLFVDFLGTKHGLARVWEGDSAGFTALHRMFVERLVPVLSDLLDAGREAGQIVAPTSAYQLLRAIGDLVAWTSPDPDYDVRASVALLVSGLRQRPPAL</sequence>
<keyword evidence="1" id="KW-0805">Transcription regulation</keyword>
<dbReference type="SUPFAM" id="SSF46689">
    <property type="entry name" value="Homeodomain-like"/>
    <property type="match status" value="1"/>
</dbReference>
<dbReference type="PRINTS" id="PR00455">
    <property type="entry name" value="HTHTETR"/>
</dbReference>
<feature type="DNA-binding region" description="H-T-H motif" evidence="4">
    <location>
        <begin position="38"/>
        <end position="57"/>
    </location>
</feature>
<reference evidence="7" key="1">
    <citation type="journal article" date="2019" name="Int. J. Syst. Evol. Microbiol.">
        <title>The Global Catalogue of Microorganisms (GCM) 10K type strain sequencing project: providing services to taxonomists for standard genome sequencing and annotation.</title>
        <authorList>
            <consortium name="The Broad Institute Genomics Platform"/>
            <consortium name="The Broad Institute Genome Sequencing Center for Infectious Disease"/>
            <person name="Wu L."/>
            <person name="Ma J."/>
        </authorList>
    </citation>
    <scope>NUCLEOTIDE SEQUENCE [LARGE SCALE GENOMIC DNA]</scope>
    <source>
        <strain evidence="7">JCM 16546</strain>
    </source>
</reference>
<dbReference type="InterPro" id="IPR001647">
    <property type="entry name" value="HTH_TetR"/>
</dbReference>
<evidence type="ECO:0000313" key="6">
    <source>
        <dbReference type="EMBL" id="GAA3668303.1"/>
    </source>
</evidence>
<accession>A0ABP7BS54</accession>
<evidence type="ECO:0000259" key="5">
    <source>
        <dbReference type="PROSITE" id="PS50977"/>
    </source>
</evidence>
<dbReference type="Proteomes" id="UP001410795">
    <property type="component" value="Unassembled WGS sequence"/>
</dbReference>
<dbReference type="RefSeq" id="WP_221858114.1">
    <property type="nucleotide sequence ID" value="NZ_BAAAYV010000025.1"/>
</dbReference>
<organism evidence="6 7">
    <name type="scientific">Microbacterium marinilacus</name>
    <dbReference type="NCBI Taxonomy" id="415209"/>
    <lineage>
        <taxon>Bacteria</taxon>
        <taxon>Bacillati</taxon>
        <taxon>Actinomycetota</taxon>
        <taxon>Actinomycetes</taxon>
        <taxon>Micrococcales</taxon>
        <taxon>Microbacteriaceae</taxon>
        <taxon>Microbacterium</taxon>
    </lineage>
</organism>